<feature type="binding site" evidence="5">
    <location>
        <position position="129"/>
    </location>
    <ligand>
        <name>substrate</name>
    </ligand>
</feature>
<keyword evidence="4 6" id="KW-0460">Magnesium</keyword>
<evidence type="ECO:0000256" key="3">
    <source>
        <dbReference type="ARBA" id="ARBA00022723"/>
    </source>
</evidence>
<dbReference type="Gene3D" id="3.20.20.60">
    <property type="entry name" value="Phosphoenolpyruvate-binding domains"/>
    <property type="match status" value="1"/>
</dbReference>
<feature type="binding site" evidence="6">
    <location>
        <position position="160"/>
    </location>
    <ligand>
        <name>Mg(2+)</name>
        <dbReference type="ChEBI" id="CHEBI:18420"/>
    </ligand>
</feature>
<feature type="binding site" evidence="5">
    <location>
        <position position="71"/>
    </location>
    <ligand>
        <name>substrate</name>
    </ligand>
</feature>
<dbReference type="PIRSF" id="PIRSF015582">
    <property type="entry name" value="Cit_lyase_B"/>
    <property type="match status" value="1"/>
</dbReference>
<feature type="domain" description="HpcH/HpaI aldolase/citrate lyase" evidence="7">
    <location>
        <begin position="10"/>
        <end position="226"/>
    </location>
</feature>
<comment type="similarity">
    <text evidence="2">Belongs to the HpcH/HpaI aldolase family.</text>
</comment>
<evidence type="ECO:0000313" key="8">
    <source>
        <dbReference type="EMBL" id="RRI02678.1"/>
    </source>
</evidence>
<proteinExistence type="inferred from homology"/>
<feature type="binding site" evidence="6">
    <location>
        <position position="129"/>
    </location>
    <ligand>
        <name>Mg(2+)</name>
        <dbReference type="ChEBI" id="CHEBI:18420"/>
    </ligand>
</feature>
<dbReference type="EMBL" id="RQXT01000011">
    <property type="protein sequence ID" value="RRI02678.1"/>
    <property type="molecule type" value="Genomic_DNA"/>
</dbReference>
<evidence type="ECO:0000259" key="7">
    <source>
        <dbReference type="Pfam" id="PF03328"/>
    </source>
</evidence>
<keyword evidence="8" id="KW-0456">Lyase</keyword>
<evidence type="ECO:0000256" key="1">
    <source>
        <dbReference type="ARBA" id="ARBA00001946"/>
    </source>
</evidence>
<dbReference type="InterPro" id="IPR040442">
    <property type="entry name" value="Pyrv_kinase-like_dom_sf"/>
</dbReference>
<dbReference type="InterPro" id="IPR005000">
    <property type="entry name" value="Aldolase/citrate-lyase_domain"/>
</dbReference>
<evidence type="ECO:0000313" key="9">
    <source>
        <dbReference type="Proteomes" id="UP000273786"/>
    </source>
</evidence>
<dbReference type="OrthoDB" id="9800547at2"/>
<gene>
    <name evidence="8" type="ORF">EH240_11830</name>
</gene>
<dbReference type="InterPro" id="IPR015813">
    <property type="entry name" value="Pyrv/PenolPyrv_kinase-like_dom"/>
</dbReference>
<reference evidence="8 9" key="1">
    <citation type="submission" date="2018-11" db="EMBL/GenBank/DDBJ databases">
        <title>the genome of Mesorhizobium tamadayense DSM 28320.</title>
        <authorList>
            <person name="Gao J."/>
        </authorList>
    </citation>
    <scope>NUCLEOTIDE SEQUENCE [LARGE SCALE GENOMIC DNA]</scope>
    <source>
        <strain evidence="8 9">DSM 28320</strain>
    </source>
</reference>
<protein>
    <submittedName>
        <fullName evidence="8">CoA ester lyase</fullName>
    </submittedName>
</protein>
<comment type="caution">
    <text evidence="8">The sequence shown here is derived from an EMBL/GenBank/DDBJ whole genome shotgun (WGS) entry which is preliminary data.</text>
</comment>
<dbReference type="RefSeq" id="WP_124998360.1">
    <property type="nucleotide sequence ID" value="NZ_RQXT01000011.1"/>
</dbReference>
<dbReference type="GO" id="GO:0016829">
    <property type="term" value="F:lyase activity"/>
    <property type="evidence" value="ECO:0007669"/>
    <property type="project" value="UniProtKB-KW"/>
</dbReference>
<dbReference type="PANTHER" id="PTHR32308">
    <property type="entry name" value="LYASE BETA SUBUNIT, PUTATIVE (AFU_ORTHOLOGUE AFUA_4G13030)-RELATED"/>
    <property type="match status" value="1"/>
</dbReference>
<accession>A0A3P3FVN7</accession>
<name>A0A3P3FVN7_9HYPH</name>
<dbReference type="GO" id="GO:0006107">
    <property type="term" value="P:oxaloacetate metabolic process"/>
    <property type="evidence" value="ECO:0007669"/>
    <property type="project" value="TreeGrafter"/>
</dbReference>
<dbReference type="AlphaFoldDB" id="A0A3P3FVN7"/>
<keyword evidence="9" id="KW-1185">Reference proteome</keyword>
<sequence>MTSETYRPRRSVLYVPASNDKALAKIPSLACDAVIIDLEDGVAPADKVSARDKLAGVLAARAERRREMVVRVNPLASEWGIDDLLVLAKAEPDGILLPKIGTPRDILEAGDLLDDNFALDTVKLWAMIETPKALLNIGAIAELGRDPASRLACFVAGTNDLVKATGISTDRRYLMPWLMQLVLAARAGGLDVIDGVANDFRDLDGFARECTEAAAMGFDGKSLIHPAQIEPANRAFAPSPETLAWARAIREAFSRPENAGKSVIALDGRMVERLHLAEAAKLLAKAAIIGA</sequence>
<dbReference type="PANTHER" id="PTHR32308:SF10">
    <property type="entry name" value="CITRATE LYASE SUBUNIT BETA"/>
    <property type="match status" value="1"/>
</dbReference>
<keyword evidence="3 6" id="KW-0479">Metal-binding</keyword>
<comment type="cofactor">
    <cofactor evidence="1">
        <name>Mg(2+)</name>
        <dbReference type="ChEBI" id="CHEBI:18420"/>
    </cofactor>
</comment>
<evidence type="ECO:0000256" key="6">
    <source>
        <dbReference type="PIRSR" id="PIRSR015582-2"/>
    </source>
</evidence>
<organism evidence="8 9">
    <name type="scientific">Mesorhizobium tamadayense</name>
    <dbReference type="NCBI Taxonomy" id="425306"/>
    <lineage>
        <taxon>Bacteria</taxon>
        <taxon>Pseudomonadati</taxon>
        <taxon>Pseudomonadota</taxon>
        <taxon>Alphaproteobacteria</taxon>
        <taxon>Hyphomicrobiales</taxon>
        <taxon>Phyllobacteriaceae</taxon>
        <taxon>Mesorhizobium</taxon>
    </lineage>
</organism>
<dbReference type="Proteomes" id="UP000273786">
    <property type="component" value="Unassembled WGS sequence"/>
</dbReference>
<dbReference type="GO" id="GO:0000287">
    <property type="term" value="F:magnesium ion binding"/>
    <property type="evidence" value="ECO:0007669"/>
    <property type="project" value="TreeGrafter"/>
</dbReference>
<evidence type="ECO:0000256" key="4">
    <source>
        <dbReference type="ARBA" id="ARBA00022842"/>
    </source>
</evidence>
<dbReference type="Pfam" id="PF03328">
    <property type="entry name" value="HpcH_HpaI"/>
    <property type="match status" value="1"/>
</dbReference>
<evidence type="ECO:0000256" key="2">
    <source>
        <dbReference type="ARBA" id="ARBA00005568"/>
    </source>
</evidence>
<evidence type="ECO:0000256" key="5">
    <source>
        <dbReference type="PIRSR" id="PIRSR015582-1"/>
    </source>
</evidence>
<dbReference type="SUPFAM" id="SSF51621">
    <property type="entry name" value="Phosphoenolpyruvate/pyruvate domain"/>
    <property type="match status" value="1"/>
</dbReference>
<dbReference type="InterPro" id="IPR011206">
    <property type="entry name" value="Citrate_lyase_beta/mcl1/mcl2"/>
</dbReference>